<name>A0ABN9KI88_9RALS</name>
<gene>
    <name evidence="1" type="ORF">R77564_03979</name>
</gene>
<proteinExistence type="predicted"/>
<organism evidence="1 2">
    <name type="scientific">Ralstonia flatus</name>
    <dbReference type="NCBI Taxonomy" id="3058601"/>
    <lineage>
        <taxon>Bacteria</taxon>
        <taxon>Pseudomonadati</taxon>
        <taxon>Pseudomonadota</taxon>
        <taxon>Betaproteobacteria</taxon>
        <taxon>Burkholderiales</taxon>
        <taxon>Burkholderiaceae</taxon>
        <taxon>Ralstonia</taxon>
    </lineage>
</organism>
<accession>A0ABN9KI88</accession>
<reference evidence="1 2" key="1">
    <citation type="submission" date="2023-07" db="EMBL/GenBank/DDBJ databases">
        <authorList>
            <person name="Peeters C."/>
        </authorList>
    </citation>
    <scope>NUCLEOTIDE SEQUENCE [LARGE SCALE GENOMIC DNA]</scope>
    <source>
        <strain evidence="1 2">LMG 32965</strain>
    </source>
</reference>
<dbReference type="EMBL" id="CAUDLI010000009">
    <property type="protein sequence ID" value="CAJ0896315.1"/>
    <property type="molecule type" value="Genomic_DNA"/>
</dbReference>
<evidence type="ECO:0000313" key="2">
    <source>
        <dbReference type="Proteomes" id="UP001189792"/>
    </source>
</evidence>
<protein>
    <recommendedName>
        <fullName evidence="3">LysR family transcriptional regulator</fullName>
    </recommendedName>
</protein>
<evidence type="ECO:0000313" key="1">
    <source>
        <dbReference type="EMBL" id="CAJ0896315.1"/>
    </source>
</evidence>
<evidence type="ECO:0008006" key="3">
    <source>
        <dbReference type="Google" id="ProtNLM"/>
    </source>
</evidence>
<keyword evidence="2" id="KW-1185">Reference proteome</keyword>
<comment type="caution">
    <text evidence="1">The sequence shown here is derived from an EMBL/GenBank/DDBJ whole genome shotgun (WGS) entry which is preliminary data.</text>
</comment>
<dbReference type="Proteomes" id="UP001189792">
    <property type="component" value="Unassembled WGS sequence"/>
</dbReference>
<sequence>MGSKAGNLACRISIQEGLLPSLRLLVDYLAAAFEQVVEE</sequence>